<sequence length="118" mass="13374">MHNFLAILLTLVITAITVGGALLLSALIGPKSKMTREKERPFECGNVPFEEPGKQFPIHFYVVAILFIVFDIEVIFLYPWISSFGTVGRYGFAGAMFFILILTFGLIYEWLRGGLEWH</sequence>
<comment type="catalytic activity">
    <reaction evidence="7">
        <text>a quinone + NADH + 5 H(+)(in) = a quinol + NAD(+) + 4 H(+)(out)</text>
        <dbReference type="Rhea" id="RHEA:57888"/>
        <dbReference type="ChEBI" id="CHEBI:15378"/>
        <dbReference type="ChEBI" id="CHEBI:24646"/>
        <dbReference type="ChEBI" id="CHEBI:57540"/>
        <dbReference type="ChEBI" id="CHEBI:57945"/>
        <dbReference type="ChEBI" id="CHEBI:132124"/>
    </reaction>
</comment>
<dbReference type="Gene3D" id="1.20.58.1610">
    <property type="entry name" value="NADH:ubiquinone/plastoquinone oxidoreductase, chain 3"/>
    <property type="match status" value="1"/>
</dbReference>
<keyword evidence="7" id="KW-0874">Quinone</keyword>
<keyword evidence="6 8" id="KW-0472">Membrane</keyword>
<comment type="subcellular location">
    <subcellularLocation>
        <location evidence="7">Cell membrane</location>
        <topology evidence="7">Multi-pass membrane protein</topology>
    </subcellularLocation>
    <subcellularLocation>
        <location evidence="1">Membrane</location>
    </subcellularLocation>
</comment>
<evidence type="ECO:0000256" key="1">
    <source>
        <dbReference type="ARBA" id="ARBA00004370"/>
    </source>
</evidence>
<evidence type="ECO:0000256" key="3">
    <source>
        <dbReference type="ARBA" id="ARBA00022448"/>
    </source>
</evidence>
<comment type="caution">
    <text evidence="9">The sequence shown here is derived from an EMBL/GenBank/DDBJ whole genome shotgun (WGS) entry which is preliminary data.</text>
</comment>
<evidence type="ECO:0000313" key="9">
    <source>
        <dbReference type="EMBL" id="OGF98180.1"/>
    </source>
</evidence>
<name>A0A1F5YDB3_9BACT</name>
<evidence type="ECO:0000256" key="5">
    <source>
        <dbReference type="ARBA" id="ARBA00022989"/>
    </source>
</evidence>
<reference evidence="9 10" key="1">
    <citation type="journal article" date="2016" name="Nat. Commun.">
        <title>Thousands of microbial genomes shed light on interconnected biogeochemical processes in an aquifer system.</title>
        <authorList>
            <person name="Anantharaman K."/>
            <person name="Brown C.T."/>
            <person name="Hug L.A."/>
            <person name="Sharon I."/>
            <person name="Castelle C.J."/>
            <person name="Probst A.J."/>
            <person name="Thomas B.C."/>
            <person name="Singh A."/>
            <person name="Wilkins M.J."/>
            <person name="Karaoz U."/>
            <person name="Brodie E.L."/>
            <person name="Williams K.H."/>
            <person name="Hubbard S.S."/>
            <person name="Banfield J.F."/>
        </authorList>
    </citation>
    <scope>NUCLEOTIDE SEQUENCE [LARGE SCALE GENOMIC DNA]</scope>
</reference>
<dbReference type="Pfam" id="PF00507">
    <property type="entry name" value="Oxidored_q4"/>
    <property type="match status" value="1"/>
</dbReference>
<dbReference type="GO" id="GO:0005886">
    <property type="term" value="C:plasma membrane"/>
    <property type="evidence" value="ECO:0007669"/>
    <property type="project" value="UniProtKB-SubCell"/>
</dbReference>
<keyword evidence="3" id="KW-0813">Transport</keyword>
<dbReference type="Proteomes" id="UP000176992">
    <property type="component" value="Unassembled WGS sequence"/>
</dbReference>
<dbReference type="AlphaFoldDB" id="A0A1F5YDB3"/>
<evidence type="ECO:0000256" key="4">
    <source>
        <dbReference type="ARBA" id="ARBA00022692"/>
    </source>
</evidence>
<evidence type="ECO:0000256" key="6">
    <source>
        <dbReference type="ARBA" id="ARBA00023136"/>
    </source>
</evidence>
<evidence type="ECO:0000256" key="2">
    <source>
        <dbReference type="ARBA" id="ARBA00008472"/>
    </source>
</evidence>
<dbReference type="InterPro" id="IPR000440">
    <property type="entry name" value="NADH_UbQ/plastoQ_OxRdtase_su3"/>
</dbReference>
<gene>
    <name evidence="9" type="ORF">A2Z86_08545</name>
</gene>
<keyword evidence="7" id="KW-0520">NAD</keyword>
<feature type="transmembrane region" description="Helical" evidence="8">
    <location>
        <begin position="6"/>
        <end position="28"/>
    </location>
</feature>
<dbReference type="EMBL" id="MFIV01000155">
    <property type="protein sequence ID" value="OGF98180.1"/>
    <property type="molecule type" value="Genomic_DNA"/>
</dbReference>
<protein>
    <recommendedName>
        <fullName evidence="7">NADH-quinone oxidoreductase subunit</fullName>
        <ecNumber evidence="7">7.1.1.-</ecNumber>
    </recommendedName>
</protein>
<evidence type="ECO:0000256" key="7">
    <source>
        <dbReference type="RuleBase" id="RU003639"/>
    </source>
</evidence>
<dbReference type="InterPro" id="IPR038430">
    <property type="entry name" value="NDAH_ubi_oxred_su3_sf"/>
</dbReference>
<organism evidence="9 10">
    <name type="scientific">Candidatus Glassbacteria bacterium GWA2_58_10</name>
    <dbReference type="NCBI Taxonomy" id="1817865"/>
    <lineage>
        <taxon>Bacteria</taxon>
        <taxon>Candidatus Glassiibacteriota</taxon>
    </lineage>
</organism>
<dbReference type="GO" id="GO:0030964">
    <property type="term" value="C:NADH dehydrogenase complex"/>
    <property type="evidence" value="ECO:0007669"/>
    <property type="project" value="TreeGrafter"/>
</dbReference>
<keyword evidence="5 8" id="KW-1133">Transmembrane helix</keyword>
<dbReference type="PANTHER" id="PTHR11058">
    <property type="entry name" value="NADH-UBIQUINONE OXIDOREDUCTASE CHAIN 3"/>
    <property type="match status" value="1"/>
</dbReference>
<feature type="transmembrane region" description="Helical" evidence="8">
    <location>
        <begin position="58"/>
        <end position="78"/>
    </location>
</feature>
<proteinExistence type="inferred from homology"/>
<dbReference type="PANTHER" id="PTHR11058:SF9">
    <property type="entry name" value="NADH-UBIQUINONE OXIDOREDUCTASE CHAIN 3"/>
    <property type="match status" value="1"/>
</dbReference>
<dbReference type="EC" id="7.1.1.-" evidence="7"/>
<comment type="similarity">
    <text evidence="2 7">Belongs to the complex I subunit 3 family.</text>
</comment>
<comment type="function">
    <text evidence="7">NDH-1 shuttles electrons from NADH, via FMN and iron-sulfur (Fe-S) centers, to quinones in the respiratory chain.</text>
</comment>
<feature type="transmembrane region" description="Helical" evidence="8">
    <location>
        <begin position="90"/>
        <end position="111"/>
    </location>
</feature>
<dbReference type="GO" id="GO:0048038">
    <property type="term" value="F:quinone binding"/>
    <property type="evidence" value="ECO:0007669"/>
    <property type="project" value="UniProtKB-KW"/>
</dbReference>
<evidence type="ECO:0000256" key="8">
    <source>
        <dbReference type="SAM" id="Phobius"/>
    </source>
</evidence>
<keyword evidence="4 7" id="KW-0812">Transmembrane</keyword>
<evidence type="ECO:0000313" key="10">
    <source>
        <dbReference type="Proteomes" id="UP000176992"/>
    </source>
</evidence>
<dbReference type="GO" id="GO:0008137">
    <property type="term" value="F:NADH dehydrogenase (ubiquinone) activity"/>
    <property type="evidence" value="ECO:0007669"/>
    <property type="project" value="InterPro"/>
</dbReference>
<accession>A0A1F5YDB3</accession>